<dbReference type="EMBL" id="JAPEUL010000011">
    <property type="protein sequence ID" value="MCW4631072.1"/>
    <property type="molecule type" value="Genomic_DNA"/>
</dbReference>
<reference evidence="3" key="1">
    <citation type="submission" date="2022-11" db="EMBL/GenBank/DDBJ databases">
        <title>Marinomonas sp. nov., isolated from marine algae.</title>
        <authorList>
            <person name="Choi D.G."/>
            <person name="Kim J.M."/>
            <person name="Lee J.K."/>
            <person name="Baek J.H."/>
            <person name="Jeon C.O."/>
        </authorList>
    </citation>
    <scope>NUCLEOTIDE SEQUENCE</scope>
    <source>
        <strain evidence="3">KJ51-3</strain>
    </source>
</reference>
<feature type="domain" description="Inner membrane protein YgaP-like transmembrane" evidence="2">
    <location>
        <begin position="1"/>
        <end position="70"/>
    </location>
</feature>
<dbReference type="InterPro" id="IPR021309">
    <property type="entry name" value="YgaP-like_TM"/>
</dbReference>
<dbReference type="Proteomes" id="UP001431181">
    <property type="component" value="Unassembled WGS sequence"/>
</dbReference>
<proteinExistence type="predicted"/>
<dbReference type="Pfam" id="PF11127">
    <property type="entry name" value="YgaP-like_TM"/>
    <property type="match status" value="1"/>
</dbReference>
<evidence type="ECO:0000313" key="4">
    <source>
        <dbReference type="Proteomes" id="UP001431181"/>
    </source>
</evidence>
<evidence type="ECO:0000256" key="1">
    <source>
        <dbReference type="SAM" id="Phobius"/>
    </source>
</evidence>
<evidence type="ECO:0000259" key="2">
    <source>
        <dbReference type="Pfam" id="PF11127"/>
    </source>
</evidence>
<keyword evidence="1" id="KW-0812">Transmembrane</keyword>
<evidence type="ECO:0000313" key="3">
    <source>
        <dbReference type="EMBL" id="MCW4631072.1"/>
    </source>
</evidence>
<keyword evidence="1" id="KW-0472">Membrane</keyword>
<dbReference type="RefSeq" id="WP_265220410.1">
    <property type="nucleotide sequence ID" value="NZ_JAPEUL010000011.1"/>
</dbReference>
<gene>
    <name evidence="3" type="ORF">ONZ52_19950</name>
</gene>
<feature type="transmembrane region" description="Helical" evidence="1">
    <location>
        <begin position="12"/>
        <end position="28"/>
    </location>
</feature>
<protein>
    <submittedName>
        <fullName evidence="3">DUF2892 domain-containing protein</fullName>
    </submittedName>
</protein>
<name>A0ABT3KKJ9_9GAMM</name>
<feature type="transmembrane region" description="Helical" evidence="1">
    <location>
        <begin position="40"/>
        <end position="62"/>
    </location>
</feature>
<keyword evidence="1" id="KW-1133">Transmembrane helix</keyword>
<sequence>MKKNLHPLDRSIRGVIGILFTGIALFNGDLLNDPLLETLIGIFGSLNLISLAFGWCPVYHLANISTCKEKE</sequence>
<comment type="caution">
    <text evidence="3">The sequence shown here is derived from an EMBL/GenBank/DDBJ whole genome shotgun (WGS) entry which is preliminary data.</text>
</comment>
<keyword evidence="4" id="KW-1185">Reference proteome</keyword>
<organism evidence="3 4">
    <name type="scientific">Marinomonas rhodophyticola</name>
    <dbReference type="NCBI Taxonomy" id="2992803"/>
    <lineage>
        <taxon>Bacteria</taxon>
        <taxon>Pseudomonadati</taxon>
        <taxon>Pseudomonadota</taxon>
        <taxon>Gammaproteobacteria</taxon>
        <taxon>Oceanospirillales</taxon>
        <taxon>Oceanospirillaceae</taxon>
        <taxon>Marinomonas</taxon>
    </lineage>
</organism>
<accession>A0ABT3KKJ9</accession>